<dbReference type="InterPro" id="IPR014586">
    <property type="entry name" value="UCP033909"/>
</dbReference>
<evidence type="ECO:0000256" key="1">
    <source>
        <dbReference type="SAM" id="SignalP"/>
    </source>
</evidence>
<dbReference type="AlphaFoldDB" id="A0A840C287"/>
<dbReference type="RefSeq" id="WP_183318514.1">
    <property type="nucleotide sequence ID" value="NZ_JACIEN010000008.1"/>
</dbReference>
<proteinExistence type="predicted"/>
<dbReference type="Gene3D" id="3.40.50.1820">
    <property type="entry name" value="alpha/beta hydrolase"/>
    <property type="match status" value="1"/>
</dbReference>
<accession>A0A840C287</accession>
<dbReference type="PROSITE" id="PS51257">
    <property type="entry name" value="PROKAR_LIPOPROTEIN"/>
    <property type="match status" value="1"/>
</dbReference>
<reference evidence="2 3" key="1">
    <citation type="submission" date="2020-08" db="EMBL/GenBank/DDBJ databases">
        <title>Genomic Encyclopedia of Type Strains, Phase IV (KMG-IV): sequencing the most valuable type-strain genomes for metagenomic binning, comparative biology and taxonomic classification.</title>
        <authorList>
            <person name="Goeker M."/>
        </authorList>
    </citation>
    <scope>NUCLEOTIDE SEQUENCE [LARGE SCALE GENOMIC DNA]</scope>
    <source>
        <strain evidence="2 3">DSM 103737</strain>
    </source>
</reference>
<dbReference type="InterPro" id="IPR010297">
    <property type="entry name" value="DUF900_hydrolase"/>
</dbReference>
<keyword evidence="1" id="KW-0732">Signal</keyword>
<feature type="signal peptide" evidence="1">
    <location>
        <begin position="1"/>
        <end position="27"/>
    </location>
</feature>
<organism evidence="2 3">
    <name type="scientific">Chelatococcus caeni</name>
    <dbReference type="NCBI Taxonomy" id="1348468"/>
    <lineage>
        <taxon>Bacteria</taxon>
        <taxon>Pseudomonadati</taxon>
        <taxon>Pseudomonadota</taxon>
        <taxon>Alphaproteobacteria</taxon>
        <taxon>Hyphomicrobiales</taxon>
        <taxon>Chelatococcaceae</taxon>
        <taxon>Chelatococcus</taxon>
    </lineage>
</organism>
<feature type="chain" id="PRO_5032859036" evidence="1">
    <location>
        <begin position="28"/>
        <end position="437"/>
    </location>
</feature>
<dbReference type="Pfam" id="PF05990">
    <property type="entry name" value="DUF900"/>
    <property type="match status" value="1"/>
</dbReference>
<dbReference type="PIRSF" id="PIRSF033909">
    <property type="entry name" value="UCP033909"/>
    <property type="match status" value="1"/>
</dbReference>
<dbReference type="Proteomes" id="UP000577362">
    <property type="component" value="Unassembled WGS sequence"/>
</dbReference>
<dbReference type="SUPFAM" id="SSF53474">
    <property type="entry name" value="alpha/beta-Hydrolases"/>
    <property type="match status" value="1"/>
</dbReference>
<evidence type="ECO:0000313" key="3">
    <source>
        <dbReference type="Proteomes" id="UP000577362"/>
    </source>
</evidence>
<comment type="caution">
    <text evidence="2">The sequence shown here is derived from an EMBL/GenBank/DDBJ whole genome shotgun (WGS) entry which is preliminary data.</text>
</comment>
<dbReference type="PANTHER" id="PTHR36513">
    <property type="entry name" value="ABC TRANSMEMBRANE TYPE-1 DOMAIN-CONTAINING PROTEIN"/>
    <property type="match status" value="1"/>
</dbReference>
<gene>
    <name evidence="2" type="ORF">GGR16_004730</name>
</gene>
<evidence type="ECO:0000313" key="2">
    <source>
        <dbReference type="EMBL" id="MBB4019675.1"/>
    </source>
</evidence>
<dbReference type="EMBL" id="JACIEN010000008">
    <property type="protein sequence ID" value="MBB4019675.1"/>
    <property type="molecule type" value="Genomic_DNA"/>
</dbReference>
<name>A0A840C287_9HYPH</name>
<keyword evidence="3" id="KW-1185">Reference proteome</keyword>
<dbReference type="InterPro" id="IPR029058">
    <property type="entry name" value="AB_hydrolase_fold"/>
</dbReference>
<protein>
    <submittedName>
        <fullName evidence="2">Esterase/lipase superfamily enzyme</fullName>
    </submittedName>
</protein>
<dbReference type="PANTHER" id="PTHR36513:SF1">
    <property type="entry name" value="TRANSMEMBRANE PROTEIN"/>
    <property type="match status" value="1"/>
</dbReference>
<sequence length="437" mass="46803">MIIGGLRASWLSPLAGILLCASLAACAGPPKGVLLPVAERAPGTATVDMIVATTRSPGETPVDMFTGERGREPAFANITVSIPPDSARTAGEVQWPSRVPGNPATDFVTLRADRLDRQAALDWFHKAVARTPKRRVLVFIHGFNNRFEDAVFRFAQIVHDSGSPVVPVLFTWPSRASILAYGYDRESSTYSRDALETLLTALARDPAVGEISVLAHSMGNWVTLEALRQMAIRNGRVAPKIRNVMLAAPDVDVDVFRTQLAAIRAPRPNVTLFVSQDDRALAVSRRIWGSSARLGAIDPEMEPYHTDLPRDGITVIDLTKLQTGDRLNHGKFAESPEVVQIIGQRLVAGQTMTDQRVGLGDRIIQLTAGAASTVGTAAGLVISAPVSVLDETSRGNYGTHVERLGGSLSDTAEATGTLIVPQNSGHRRGTAAELPPP</sequence>